<dbReference type="EMBL" id="JBAMMX010000003">
    <property type="protein sequence ID" value="KAK6943322.1"/>
    <property type="molecule type" value="Genomic_DNA"/>
</dbReference>
<name>A0AAN8ZMX5_9MAGN</name>
<evidence type="ECO:0000313" key="1">
    <source>
        <dbReference type="EMBL" id="KAK6943322.1"/>
    </source>
</evidence>
<reference evidence="1 2" key="1">
    <citation type="submission" date="2023-12" db="EMBL/GenBank/DDBJ databases">
        <title>A high-quality genome assembly for Dillenia turbinata (Dilleniales).</title>
        <authorList>
            <person name="Chanderbali A."/>
        </authorList>
    </citation>
    <scope>NUCLEOTIDE SEQUENCE [LARGE SCALE GENOMIC DNA]</scope>
    <source>
        <strain evidence="1">LSX21</strain>
        <tissue evidence="1">Leaf</tissue>
    </source>
</reference>
<sequence>MDCLTEFFQIHMDCHPRKRPKLGWSVNQTTKAQSGLFCGKPVGNPTSYAFSRLLADHSNLYVKGLPQNGSPPWCEDDKDGHYMFAHGENLTTHKNI</sequence>
<accession>A0AAN8ZMX5</accession>
<feature type="non-terminal residue" evidence="1">
    <location>
        <position position="96"/>
    </location>
</feature>
<proteinExistence type="predicted"/>
<comment type="caution">
    <text evidence="1">The sequence shown here is derived from an EMBL/GenBank/DDBJ whole genome shotgun (WGS) entry which is preliminary data.</text>
</comment>
<gene>
    <name evidence="1" type="ORF">RJ641_024424</name>
</gene>
<protein>
    <submittedName>
        <fullName evidence="1">Uncharacterized protein</fullName>
    </submittedName>
</protein>
<keyword evidence="2" id="KW-1185">Reference proteome</keyword>
<dbReference type="AlphaFoldDB" id="A0AAN8ZMX5"/>
<dbReference type="Proteomes" id="UP001370490">
    <property type="component" value="Unassembled WGS sequence"/>
</dbReference>
<evidence type="ECO:0000313" key="2">
    <source>
        <dbReference type="Proteomes" id="UP001370490"/>
    </source>
</evidence>
<organism evidence="1 2">
    <name type="scientific">Dillenia turbinata</name>
    <dbReference type="NCBI Taxonomy" id="194707"/>
    <lineage>
        <taxon>Eukaryota</taxon>
        <taxon>Viridiplantae</taxon>
        <taxon>Streptophyta</taxon>
        <taxon>Embryophyta</taxon>
        <taxon>Tracheophyta</taxon>
        <taxon>Spermatophyta</taxon>
        <taxon>Magnoliopsida</taxon>
        <taxon>eudicotyledons</taxon>
        <taxon>Gunneridae</taxon>
        <taxon>Pentapetalae</taxon>
        <taxon>Dilleniales</taxon>
        <taxon>Dilleniaceae</taxon>
        <taxon>Dillenia</taxon>
    </lineage>
</organism>